<sequence length="118" mass="13232">MRDTSNNMAELQFEAPLAKLEEAEDWGHGDVKPAEDINLNLNLKPQVDNVKQCLCSPNGTDGTGEPDNFTETFSGSLEDLVNTFDDKITRCFCNYDESVEKLAPVQVRSQEEIMNECQ</sequence>
<dbReference type="EMBL" id="OV725081">
    <property type="protein sequence ID" value="CAH1401848.1"/>
    <property type="molecule type" value="Genomic_DNA"/>
</dbReference>
<evidence type="ECO:0000256" key="2">
    <source>
        <dbReference type="ARBA" id="ARBA00022553"/>
    </source>
</evidence>
<dbReference type="AlphaFoldDB" id="A0A9P0HG43"/>
<name>A0A9P0HG43_NEZVI</name>
<reference evidence="4" key="1">
    <citation type="submission" date="2022-01" db="EMBL/GenBank/DDBJ databases">
        <authorList>
            <person name="King R."/>
        </authorList>
    </citation>
    <scope>NUCLEOTIDE SEQUENCE</scope>
</reference>
<keyword evidence="3" id="KW-0175">Coiled coil</keyword>
<protein>
    <submittedName>
        <fullName evidence="4">Uncharacterized protein</fullName>
    </submittedName>
</protein>
<comment type="similarity">
    <text evidence="1">Belongs to the zygin family.</text>
</comment>
<evidence type="ECO:0000256" key="3">
    <source>
        <dbReference type="ARBA" id="ARBA00023054"/>
    </source>
</evidence>
<dbReference type="OrthoDB" id="7959977at2759"/>
<evidence type="ECO:0000313" key="5">
    <source>
        <dbReference type="Proteomes" id="UP001152798"/>
    </source>
</evidence>
<dbReference type="Pfam" id="PF07763">
    <property type="entry name" value="FEZ"/>
    <property type="match status" value="1"/>
</dbReference>
<keyword evidence="5" id="KW-1185">Reference proteome</keyword>
<proteinExistence type="inferred from homology"/>
<dbReference type="PANTHER" id="PTHR12394">
    <property type="entry name" value="ZYGIN"/>
    <property type="match status" value="1"/>
</dbReference>
<dbReference type="InterPro" id="IPR011680">
    <property type="entry name" value="FEZ"/>
</dbReference>
<gene>
    <name evidence="4" type="ORF">NEZAVI_LOCUS10793</name>
</gene>
<evidence type="ECO:0000313" key="4">
    <source>
        <dbReference type="EMBL" id="CAH1401848.1"/>
    </source>
</evidence>
<dbReference type="Proteomes" id="UP001152798">
    <property type="component" value="Chromosome 5"/>
</dbReference>
<accession>A0A9P0HG43</accession>
<organism evidence="4 5">
    <name type="scientific">Nezara viridula</name>
    <name type="common">Southern green stink bug</name>
    <name type="synonym">Cimex viridulus</name>
    <dbReference type="NCBI Taxonomy" id="85310"/>
    <lineage>
        <taxon>Eukaryota</taxon>
        <taxon>Metazoa</taxon>
        <taxon>Ecdysozoa</taxon>
        <taxon>Arthropoda</taxon>
        <taxon>Hexapoda</taxon>
        <taxon>Insecta</taxon>
        <taxon>Pterygota</taxon>
        <taxon>Neoptera</taxon>
        <taxon>Paraneoptera</taxon>
        <taxon>Hemiptera</taxon>
        <taxon>Heteroptera</taxon>
        <taxon>Panheteroptera</taxon>
        <taxon>Pentatomomorpha</taxon>
        <taxon>Pentatomoidea</taxon>
        <taxon>Pentatomidae</taxon>
        <taxon>Pentatominae</taxon>
        <taxon>Nezara</taxon>
    </lineage>
</organism>
<dbReference type="PANTHER" id="PTHR12394:SF12">
    <property type="entry name" value="LD08195P"/>
    <property type="match status" value="1"/>
</dbReference>
<evidence type="ECO:0000256" key="1">
    <source>
        <dbReference type="ARBA" id="ARBA00006788"/>
    </source>
</evidence>
<dbReference type="GO" id="GO:0005737">
    <property type="term" value="C:cytoplasm"/>
    <property type="evidence" value="ECO:0007669"/>
    <property type="project" value="TreeGrafter"/>
</dbReference>
<dbReference type="GO" id="GO:0030424">
    <property type="term" value="C:axon"/>
    <property type="evidence" value="ECO:0007669"/>
    <property type="project" value="TreeGrafter"/>
</dbReference>
<keyword evidence="2" id="KW-0597">Phosphoprotein</keyword>